<keyword evidence="3" id="KW-0175">Coiled coil</keyword>
<dbReference type="InterPro" id="IPR027383">
    <property type="entry name" value="Znf_put"/>
</dbReference>
<evidence type="ECO:0000259" key="5">
    <source>
        <dbReference type="Pfam" id="PF13490"/>
    </source>
</evidence>
<dbReference type="KEGG" id="tjr:TherJR_0951"/>
<evidence type="ECO:0000256" key="2">
    <source>
        <dbReference type="ARBA" id="ARBA00024438"/>
    </source>
</evidence>
<protein>
    <recommendedName>
        <fullName evidence="2">Anti-sigma-W factor RsiW</fullName>
    </recommendedName>
</protein>
<dbReference type="STRING" id="635013.TherJR_0951"/>
<dbReference type="AlphaFoldDB" id="D5XDG9"/>
<dbReference type="HOGENOM" id="CLU_762321_0_0_9"/>
<keyword evidence="8" id="KW-1185">Reference proteome</keyword>
<sequence length="452" mass="49796">MECKDFRDLLSAYIDDVLDPSDKEAVAQHLALCAGCRQELADLQKAVAVIKSLGEIAPPEHFREQLKVRLQAVQKEIGDEKRGMGSAKSRLSFIRDWKKSLKGWNFFRARWIVPAAVLLLGIGIGLVADKVMNQRGLYNISALSQMGGSKAKEYSLVTGAKDVQKAVPKESGSQERYKALPNEAVPTYGGPTGSGETNDKQVSMAESDKADILATVPANNGGADIKSQAGTGVQQRQIIKNGWLTIKVQKFDKSVQDIGMLAESFGGYVENSEENNDGTKTGRFVVRVPVNKFATAIAEFEKLGQVVSKRLAGEDVSIEYRDAGARLRNLRRQESRLLTLVDKAASLSDVLALENELNRVRQEIESIEAKINYLGNVTEMATIHLEVREAGDKNAPDSQGVVKRAWNAFVESCRDLLRLLERLIVLLGSVLPYLIVIVGGLLMFRYFKKSKQ</sequence>
<dbReference type="Pfam" id="PF13490">
    <property type="entry name" value="zf-HC2"/>
    <property type="match status" value="1"/>
</dbReference>
<keyword evidence="4" id="KW-0472">Membrane</keyword>
<keyword evidence="4 7" id="KW-0812">Transmembrane</keyword>
<organism evidence="7 8">
    <name type="scientific">Thermincola potens (strain JR)</name>
    <dbReference type="NCBI Taxonomy" id="635013"/>
    <lineage>
        <taxon>Bacteria</taxon>
        <taxon>Bacillati</taxon>
        <taxon>Bacillota</taxon>
        <taxon>Clostridia</taxon>
        <taxon>Eubacteriales</taxon>
        <taxon>Thermincolaceae</taxon>
        <taxon>Thermincola</taxon>
    </lineage>
</organism>
<dbReference type="Pfam" id="PF14257">
    <property type="entry name" value="DUF4349"/>
    <property type="match status" value="1"/>
</dbReference>
<evidence type="ECO:0000256" key="1">
    <source>
        <dbReference type="ARBA" id="ARBA00024353"/>
    </source>
</evidence>
<comment type="similarity">
    <text evidence="1">Belongs to the zinc-associated anti-sigma factor (ZAS) superfamily. Anti-sigma-W factor family.</text>
</comment>
<dbReference type="Proteomes" id="UP000002377">
    <property type="component" value="Chromosome"/>
</dbReference>
<evidence type="ECO:0000313" key="7">
    <source>
        <dbReference type="EMBL" id="ADG81817.1"/>
    </source>
</evidence>
<dbReference type="OrthoDB" id="9808253at2"/>
<evidence type="ECO:0000256" key="3">
    <source>
        <dbReference type="SAM" id="Coils"/>
    </source>
</evidence>
<dbReference type="RefSeq" id="WP_013119836.1">
    <property type="nucleotide sequence ID" value="NC_014152.1"/>
</dbReference>
<feature type="domain" description="DUF4349" evidence="6">
    <location>
        <begin position="236"/>
        <end position="443"/>
    </location>
</feature>
<name>D5XDG9_THEPJ</name>
<evidence type="ECO:0000259" key="6">
    <source>
        <dbReference type="Pfam" id="PF14257"/>
    </source>
</evidence>
<proteinExistence type="inferred from homology"/>
<dbReference type="EMBL" id="CP002028">
    <property type="protein sequence ID" value="ADG81817.1"/>
    <property type="molecule type" value="Genomic_DNA"/>
</dbReference>
<dbReference type="eggNOG" id="COG5662">
    <property type="taxonomic scope" value="Bacteria"/>
</dbReference>
<evidence type="ECO:0000256" key="4">
    <source>
        <dbReference type="SAM" id="Phobius"/>
    </source>
</evidence>
<gene>
    <name evidence="7" type="ordered locus">TherJR_0951</name>
</gene>
<feature type="transmembrane region" description="Helical" evidence="4">
    <location>
        <begin position="423"/>
        <end position="444"/>
    </location>
</feature>
<feature type="coiled-coil region" evidence="3">
    <location>
        <begin position="343"/>
        <end position="370"/>
    </location>
</feature>
<feature type="domain" description="Putative zinc-finger" evidence="5">
    <location>
        <begin position="3"/>
        <end position="37"/>
    </location>
</feature>
<reference evidence="7 8" key="1">
    <citation type="submission" date="2010-05" db="EMBL/GenBank/DDBJ databases">
        <title>Complete sequence of Thermincola sp. JR.</title>
        <authorList>
            <consortium name="US DOE Joint Genome Institute"/>
            <person name="Lucas S."/>
            <person name="Copeland A."/>
            <person name="Lapidus A."/>
            <person name="Cheng J.-F."/>
            <person name="Bruce D."/>
            <person name="Goodwin L."/>
            <person name="Pitluck S."/>
            <person name="Chertkov O."/>
            <person name="Detter J.C."/>
            <person name="Han C."/>
            <person name="Tapia R."/>
            <person name="Land M."/>
            <person name="Hauser L."/>
            <person name="Kyrpides N."/>
            <person name="Mikhailova N."/>
            <person name="Hazen T.C."/>
            <person name="Woyke T."/>
        </authorList>
    </citation>
    <scope>NUCLEOTIDE SEQUENCE [LARGE SCALE GENOMIC DNA]</scope>
    <source>
        <strain evidence="7 8">JR</strain>
    </source>
</reference>
<accession>D5XDG9</accession>
<dbReference type="InterPro" id="IPR025645">
    <property type="entry name" value="DUF4349"/>
</dbReference>
<keyword evidence="4" id="KW-1133">Transmembrane helix</keyword>
<evidence type="ECO:0000313" key="8">
    <source>
        <dbReference type="Proteomes" id="UP000002377"/>
    </source>
</evidence>
<feature type="transmembrane region" description="Helical" evidence="4">
    <location>
        <begin position="109"/>
        <end position="128"/>
    </location>
</feature>
<dbReference type="Gene3D" id="1.10.10.1320">
    <property type="entry name" value="Anti-sigma factor, zinc-finger domain"/>
    <property type="match status" value="1"/>
</dbReference>
<dbReference type="InterPro" id="IPR041916">
    <property type="entry name" value="Anti_sigma_zinc_sf"/>
</dbReference>